<sequence length="64" mass="7563">MNKGMERVDLMHKNLLFLVYLSNPKLSTHFCSIICGDIINNLVLLNCKIFIAKNRIQYYEIHHK</sequence>
<dbReference type="AlphaFoldDB" id="A0A0K2UQJ9"/>
<dbReference type="EMBL" id="HACA01022655">
    <property type="protein sequence ID" value="CDW40016.1"/>
    <property type="molecule type" value="Transcribed_RNA"/>
</dbReference>
<protein>
    <submittedName>
        <fullName evidence="1">Uncharacterized protein</fullName>
    </submittedName>
</protein>
<evidence type="ECO:0000313" key="1">
    <source>
        <dbReference type="EMBL" id="CDW40016.1"/>
    </source>
</evidence>
<proteinExistence type="predicted"/>
<reference evidence="1" key="1">
    <citation type="submission" date="2014-05" db="EMBL/GenBank/DDBJ databases">
        <authorList>
            <person name="Chronopoulou M."/>
        </authorList>
    </citation>
    <scope>NUCLEOTIDE SEQUENCE</scope>
    <source>
        <tissue evidence="1">Whole organism</tissue>
    </source>
</reference>
<name>A0A0K2UQJ9_LEPSM</name>
<organism evidence="1">
    <name type="scientific">Lepeophtheirus salmonis</name>
    <name type="common">Salmon louse</name>
    <name type="synonym">Caligus salmonis</name>
    <dbReference type="NCBI Taxonomy" id="72036"/>
    <lineage>
        <taxon>Eukaryota</taxon>
        <taxon>Metazoa</taxon>
        <taxon>Ecdysozoa</taxon>
        <taxon>Arthropoda</taxon>
        <taxon>Crustacea</taxon>
        <taxon>Multicrustacea</taxon>
        <taxon>Hexanauplia</taxon>
        <taxon>Copepoda</taxon>
        <taxon>Siphonostomatoida</taxon>
        <taxon>Caligidae</taxon>
        <taxon>Lepeophtheirus</taxon>
    </lineage>
</organism>
<accession>A0A0K2UQJ9</accession>